<keyword evidence="4 12" id="KW-0812">Transmembrane</keyword>
<feature type="transmembrane region" description="Helical" evidence="12">
    <location>
        <begin position="153"/>
        <end position="172"/>
    </location>
</feature>
<proteinExistence type="predicted"/>
<dbReference type="PANTHER" id="PTHR11537">
    <property type="entry name" value="VOLTAGE-GATED POTASSIUM CHANNEL"/>
    <property type="match status" value="1"/>
</dbReference>
<evidence type="ECO:0000256" key="11">
    <source>
        <dbReference type="ARBA" id="ARBA00023303"/>
    </source>
</evidence>
<evidence type="ECO:0000259" key="13">
    <source>
        <dbReference type="Pfam" id="PF00520"/>
    </source>
</evidence>
<dbReference type="Gene3D" id="1.20.120.350">
    <property type="entry name" value="Voltage-gated potassium channels. Chain C"/>
    <property type="match status" value="1"/>
</dbReference>
<evidence type="ECO:0000256" key="2">
    <source>
        <dbReference type="ARBA" id="ARBA00022448"/>
    </source>
</evidence>
<dbReference type="PANTHER" id="PTHR11537:SF254">
    <property type="entry name" value="POTASSIUM VOLTAGE-GATED CHANNEL PROTEIN SHAB"/>
    <property type="match status" value="1"/>
</dbReference>
<evidence type="ECO:0000256" key="5">
    <source>
        <dbReference type="ARBA" id="ARBA00022826"/>
    </source>
</evidence>
<evidence type="ECO:0000256" key="4">
    <source>
        <dbReference type="ARBA" id="ARBA00022692"/>
    </source>
</evidence>
<dbReference type="InterPro" id="IPR028325">
    <property type="entry name" value="VG_K_chnl"/>
</dbReference>
<evidence type="ECO:0000313" key="15">
    <source>
        <dbReference type="Proteomes" id="UP000317243"/>
    </source>
</evidence>
<comment type="subcellular location">
    <subcellularLocation>
        <location evidence="1">Membrane</location>
        <topology evidence="1">Multi-pass membrane protein</topology>
    </subcellularLocation>
</comment>
<keyword evidence="15" id="KW-1185">Reference proteome</keyword>
<keyword evidence="3" id="KW-0633">Potassium transport</keyword>
<keyword evidence="2" id="KW-0813">Transport</keyword>
<dbReference type="AlphaFoldDB" id="A0A5C5VX54"/>
<evidence type="ECO:0000256" key="9">
    <source>
        <dbReference type="ARBA" id="ARBA00023065"/>
    </source>
</evidence>
<evidence type="ECO:0000256" key="10">
    <source>
        <dbReference type="ARBA" id="ARBA00023136"/>
    </source>
</evidence>
<feature type="transmembrane region" description="Helical" evidence="12">
    <location>
        <begin position="27"/>
        <end position="49"/>
    </location>
</feature>
<sequence length="277" mass="31029">MEPNTRAPWREKLHTIIFEADTRAGQWFDIGLLVAILLSVGAICLETVPSIEKEYGPTLVLIEWVCTILFTIEYVLRLVSVRRPWKYALSFYGIIDLISFLPSYIAPWFGSAKSFAVVRAFRLLRVFRIMKLFHMTRESEVLATAVWRARSKIVVFLTVVLITVTIAGTAMYEVERIGSAEVTSQFTSIPQSIYWAVVTMTTVGYGDVVPKTALGKLVSALVILIGYSLIIVPTGFVSAELVDAKRTQNVSNQTCPYCMAEGHLKDATYCRRCGKPL</sequence>
<evidence type="ECO:0000256" key="12">
    <source>
        <dbReference type="SAM" id="Phobius"/>
    </source>
</evidence>
<evidence type="ECO:0000313" key="14">
    <source>
        <dbReference type="EMBL" id="TWT42595.1"/>
    </source>
</evidence>
<feature type="transmembrane region" description="Helical" evidence="12">
    <location>
        <begin position="88"/>
        <end position="109"/>
    </location>
</feature>
<name>A0A5C5VX54_9PLAN</name>
<keyword evidence="6" id="KW-0851">Voltage-gated channel</keyword>
<keyword evidence="10 12" id="KW-0472">Membrane</keyword>
<dbReference type="PRINTS" id="PR00169">
    <property type="entry name" value="KCHANNEL"/>
</dbReference>
<dbReference type="RefSeq" id="WP_146512035.1">
    <property type="nucleotide sequence ID" value="NZ_SIHI01000040.1"/>
</dbReference>
<keyword evidence="11 14" id="KW-0407">Ion channel</keyword>
<comment type="caution">
    <text evidence="14">The sequence shown here is derived from an EMBL/GenBank/DDBJ whole genome shotgun (WGS) entry which is preliminary data.</text>
</comment>
<reference evidence="14 15" key="1">
    <citation type="submission" date="2019-02" db="EMBL/GenBank/DDBJ databases">
        <title>Deep-cultivation of Planctomycetes and their phenomic and genomic characterization uncovers novel biology.</title>
        <authorList>
            <person name="Wiegand S."/>
            <person name="Jogler M."/>
            <person name="Boedeker C."/>
            <person name="Pinto D."/>
            <person name="Vollmers J."/>
            <person name="Rivas-Marin E."/>
            <person name="Kohn T."/>
            <person name="Peeters S.H."/>
            <person name="Heuer A."/>
            <person name="Rast P."/>
            <person name="Oberbeckmann S."/>
            <person name="Bunk B."/>
            <person name="Jeske O."/>
            <person name="Meyerdierks A."/>
            <person name="Storesund J.E."/>
            <person name="Kallscheuer N."/>
            <person name="Luecker S."/>
            <person name="Lage O.M."/>
            <person name="Pohl T."/>
            <person name="Merkel B.J."/>
            <person name="Hornburger P."/>
            <person name="Mueller R.-W."/>
            <person name="Bruemmer F."/>
            <person name="Labrenz M."/>
            <person name="Spormann A.M."/>
            <person name="Op Den Camp H."/>
            <person name="Overmann J."/>
            <person name="Amann R."/>
            <person name="Jetten M.S.M."/>
            <person name="Mascher T."/>
            <person name="Medema M.H."/>
            <person name="Devos D.P."/>
            <person name="Kaster A.-K."/>
            <person name="Ovreas L."/>
            <person name="Rohde M."/>
            <person name="Galperin M.Y."/>
            <person name="Jogler C."/>
        </authorList>
    </citation>
    <scope>NUCLEOTIDE SEQUENCE [LARGE SCALE GENOMIC DNA]</scope>
    <source>
        <strain evidence="14 15">KOR42</strain>
    </source>
</reference>
<keyword evidence="5" id="KW-0631">Potassium channel</keyword>
<dbReference type="OrthoDB" id="9810759at2"/>
<keyword evidence="9" id="KW-0406">Ion transport</keyword>
<dbReference type="GO" id="GO:0001508">
    <property type="term" value="P:action potential"/>
    <property type="evidence" value="ECO:0007669"/>
    <property type="project" value="TreeGrafter"/>
</dbReference>
<feature type="transmembrane region" description="Helical" evidence="12">
    <location>
        <begin position="55"/>
        <end position="76"/>
    </location>
</feature>
<gene>
    <name evidence="14" type="ORF">KOR42_47040</name>
</gene>
<feature type="transmembrane region" description="Helical" evidence="12">
    <location>
        <begin position="192"/>
        <end position="210"/>
    </location>
</feature>
<protein>
    <submittedName>
        <fullName evidence="14">Cyclic nucleotide-gated potassium channel</fullName>
    </submittedName>
</protein>
<evidence type="ECO:0000256" key="3">
    <source>
        <dbReference type="ARBA" id="ARBA00022538"/>
    </source>
</evidence>
<feature type="domain" description="Ion transport" evidence="13">
    <location>
        <begin position="26"/>
        <end position="247"/>
    </location>
</feature>
<dbReference type="SUPFAM" id="SSF81324">
    <property type="entry name" value="Voltage-gated potassium channels"/>
    <property type="match status" value="1"/>
</dbReference>
<dbReference type="Gene3D" id="1.10.287.70">
    <property type="match status" value="1"/>
</dbReference>
<evidence type="ECO:0000256" key="8">
    <source>
        <dbReference type="ARBA" id="ARBA00022989"/>
    </source>
</evidence>
<dbReference type="Proteomes" id="UP000317243">
    <property type="component" value="Unassembled WGS sequence"/>
</dbReference>
<evidence type="ECO:0000256" key="6">
    <source>
        <dbReference type="ARBA" id="ARBA00022882"/>
    </source>
</evidence>
<dbReference type="Pfam" id="PF00520">
    <property type="entry name" value="Ion_trans"/>
    <property type="match status" value="1"/>
</dbReference>
<dbReference type="InterPro" id="IPR027359">
    <property type="entry name" value="Volt_channel_dom_sf"/>
</dbReference>
<organism evidence="14 15">
    <name type="scientific">Thalassoglobus neptunius</name>
    <dbReference type="NCBI Taxonomy" id="1938619"/>
    <lineage>
        <taxon>Bacteria</taxon>
        <taxon>Pseudomonadati</taxon>
        <taxon>Planctomycetota</taxon>
        <taxon>Planctomycetia</taxon>
        <taxon>Planctomycetales</taxon>
        <taxon>Planctomycetaceae</taxon>
        <taxon>Thalassoglobus</taxon>
    </lineage>
</organism>
<accession>A0A5C5VX54</accession>
<dbReference type="GO" id="GO:0008076">
    <property type="term" value="C:voltage-gated potassium channel complex"/>
    <property type="evidence" value="ECO:0007669"/>
    <property type="project" value="InterPro"/>
</dbReference>
<evidence type="ECO:0000256" key="1">
    <source>
        <dbReference type="ARBA" id="ARBA00004141"/>
    </source>
</evidence>
<keyword evidence="8 12" id="KW-1133">Transmembrane helix</keyword>
<dbReference type="InterPro" id="IPR005821">
    <property type="entry name" value="Ion_trans_dom"/>
</dbReference>
<feature type="transmembrane region" description="Helical" evidence="12">
    <location>
        <begin position="217"/>
        <end position="239"/>
    </location>
</feature>
<dbReference type="EMBL" id="SIHI01000040">
    <property type="protein sequence ID" value="TWT42595.1"/>
    <property type="molecule type" value="Genomic_DNA"/>
</dbReference>
<dbReference type="GO" id="GO:0005249">
    <property type="term" value="F:voltage-gated potassium channel activity"/>
    <property type="evidence" value="ECO:0007669"/>
    <property type="project" value="InterPro"/>
</dbReference>
<keyword evidence="7" id="KW-0630">Potassium</keyword>
<evidence type="ECO:0000256" key="7">
    <source>
        <dbReference type="ARBA" id="ARBA00022958"/>
    </source>
</evidence>